<feature type="domain" description="Dyp-type peroxidase N-terminal" evidence="14">
    <location>
        <begin position="61"/>
        <end position="218"/>
    </location>
</feature>
<dbReference type="Pfam" id="PF04261">
    <property type="entry name" value="Dyp_perox_N"/>
    <property type="match status" value="1"/>
</dbReference>
<keyword evidence="3 13" id="KW-0575">Peroxidase</keyword>
<keyword evidence="7 13" id="KW-0560">Oxidoreductase</keyword>
<name>A0ABV0CN29_9NEIS</name>
<keyword evidence="6" id="KW-0732">Signal</keyword>
<dbReference type="InterPro" id="IPR048328">
    <property type="entry name" value="Dyp_perox_C"/>
</dbReference>
<comment type="caution">
    <text evidence="16">The sequence shown here is derived from an EMBL/GenBank/DDBJ whole genome shotgun (WGS) entry which is preliminary data.</text>
</comment>
<dbReference type="InterPro" id="IPR006311">
    <property type="entry name" value="TAT_signal"/>
</dbReference>
<evidence type="ECO:0000256" key="12">
    <source>
        <dbReference type="ARBA" id="ARBA00048856"/>
    </source>
</evidence>
<keyword evidence="17" id="KW-1185">Reference proteome</keyword>
<reference evidence="16 17" key="1">
    <citation type="submission" date="2023-12" db="EMBL/GenBank/DDBJ databases">
        <title>Chromobacterium sp. strain TRC.1.1.SA producing antimicrobial pigment.</title>
        <authorList>
            <person name="Verma N."/>
            <person name="Choksket S."/>
            <person name="Pinnaka A.K."/>
            <person name="Korpole S."/>
        </authorList>
    </citation>
    <scope>NUCLEOTIDE SEQUENCE [LARGE SCALE GENOMIC DNA]</scope>
    <source>
        <strain evidence="16 17">TRC1.1.SA</strain>
    </source>
</reference>
<evidence type="ECO:0000256" key="1">
    <source>
        <dbReference type="ARBA" id="ARBA00004196"/>
    </source>
</evidence>
<feature type="domain" description="Dyp-type peroxidase C-terminal" evidence="15">
    <location>
        <begin position="227"/>
        <end position="418"/>
    </location>
</feature>
<evidence type="ECO:0000256" key="7">
    <source>
        <dbReference type="ARBA" id="ARBA00023002"/>
    </source>
</evidence>
<keyword evidence="4 13" id="KW-0349">Heme</keyword>
<dbReference type="InterPro" id="IPR011008">
    <property type="entry name" value="Dimeric_a/b-barrel"/>
</dbReference>
<gene>
    <name evidence="16" type="primary">efeB</name>
    <name evidence="16" type="ORF">VA599_17590</name>
</gene>
<dbReference type="InterPro" id="IPR006314">
    <property type="entry name" value="Dyp_peroxidase"/>
</dbReference>
<evidence type="ECO:0000256" key="10">
    <source>
        <dbReference type="ARBA" id="ARBA00033771"/>
    </source>
</evidence>
<evidence type="ECO:0000256" key="2">
    <source>
        <dbReference type="ARBA" id="ARBA00005365"/>
    </source>
</evidence>
<comment type="similarity">
    <text evidence="2">Belongs to the DyP-type peroxidase family. EfeB subfamily.</text>
</comment>
<keyword evidence="5 13" id="KW-0479">Metal-binding</keyword>
<evidence type="ECO:0000256" key="6">
    <source>
        <dbReference type="ARBA" id="ARBA00022729"/>
    </source>
</evidence>
<evidence type="ECO:0000313" key="17">
    <source>
        <dbReference type="Proteomes" id="UP001405405"/>
    </source>
</evidence>
<proteinExistence type="inferred from homology"/>
<comment type="catalytic activity">
    <reaction evidence="12">
        <text>heme b + 2 H(+) = protoporphyrin IX + Fe(2+)</text>
        <dbReference type="Rhea" id="RHEA:22584"/>
        <dbReference type="ChEBI" id="CHEBI:15378"/>
        <dbReference type="ChEBI" id="CHEBI:29033"/>
        <dbReference type="ChEBI" id="CHEBI:57306"/>
        <dbReference type="ChEBI" id="CHEBI:60344"/>
        <dbReference type="EC" id="4.98.1.1"/>
    </reaction>
    <physiologicalReaction direction="left-to-right" evidence="12">
        <dbReference type="Rhea" id="RHEA:22585"/>
    </physiologicalReaction>
</comment>
<dbReference type="NCBIfam" id="TIGR01413">
    <property type="entry name" value="Dyp_perox_fam"/>
    <property type="match status" value="1"/>
</dbReference>
<dbReference type="RefSeq" id="WP_346789794.1">
    <property type="nucleotide sequence ID" value="NZ_JAYFSJ010000013.1"/>
</dbReference>
<evidence type="ECO:0000256" key="3">
    <source>
        <dbReference type="ARBA" id="ARBA00022559"/>
    </source>
</evidence>
<dbReference type="SUPFAM" id="SSF54909">
    <property type="entry name" value="Dimeric alpha+beta barrel"/>
    <property type="match status" value="1"/>
</dbReference>
<sequence length="432" mass="45951">MSDGQAPKQPSRRGFLAGGGALALAGWLGGASGVARAAAVHAKAVKPPVPKDQEPFYGPHQGGILTPQQQNSYFAAFDLADTAKRADVIALLKAWTDAAGRLARALPARALTGQADKAPLDSGEAVGLATARLTLTFGFGPGLFSKDGVDRYGLAARRPEALVDLPKFNGDQLVPEKSGGDLSIQACADDPQVAFHAVRQLAALADGVAAVRWVQTGFASGAPGGGTPRNLMGFKDGTNNPSPKDPALMSQFVWVGDEGGWMKGGSYLVARRIRIALEHWDKTELGFQQEVVGRYKDSGAALGQKQEFEPMKLDAVDKDGNPVIPDSAHSRVASPQENDGARILRRAYSYNDGANFTAERWPPWRQGIEYDAGLFFLAYQRDPRSGFIRINKKLAAMDMMNQYITHVASAIFACPPGARSGGYIGEALFAGL</sequence>
<evidence type="ECO:0000313" key="16">
    <source>
        <dbReference type="EMBL" id="MEN7432562.1"/>
    </source>
</evidence>
<accession>A0ABV0CN29</accession>
<comment type="cofactor">
    <cofactor evidence="13">
        <name>heme b</name>
        <dbReference type="ChEBI" id="CHEBI:60344"/>
    </cofactor>
    <text evidence="13">Binds 1 heme b (iron(II)-protoporphyrin IX) group non-covalently per subunit.</text>
</comment>
<comment type="function">
    <text evidence="13">Involved in the recovery of exogenous heme iron. Extracts iron from heme while preserving the protoporphyrin ring intact.</text>
</comment>
<dbReference type="PANTHER" id="PTHR30521:SF4">
    <property type="entry name" value="DEFERROCHELATASE"/>
    <property type="match status" value="1"/>
</dbReference>
<keyword evidence="9" id="KW-0456">Lyase</keyword>
<protein>
    <recommendedName>
        <fullName evidence="10 13">Deferrochelatase</fullName>
        <ecNumber evidence="13">1.11.1.-</ecNumber>
    </recommendedName>
    <alternativeName>
        <fullName evidence="11 13">Peroxidase EfeB</fullName>
    </alternativeName>
</protein>
<dbReference type="EMBL" id="JAYFSJ010000013">
    <property type="protein sequence ID" value="MEN7432562.1"/>
    <property type="molecule type" value="Genomic_DNA"/>
</dbReference>
<dbReference type="EC" id="1.11.1.-" evidence="13"/>
<dbReference type="Proteomes" id="UP001405405">
    <property type="component" value="Unassembled WGS sequence"/>
</dbReference>
<evidence type="ECO:0000256" key="13">
    <source>
        <dbReference type="RuleBase" id="RU365017"/>
    </source>
</evidence>
<evidence type="ECO:0000256" key="9">
    <source>
        <dbReference type="ARBA" id="ARBA00023239"/>
    </source>
</evidence>
<dbReference type="InterPro" id="IPR006313">
    <property type="entry name" value="EfeB/EfeN"/>
</dbReference>
<dbReference type="Pfam" id="PF20628">
    <property type="entry name" value="Dyp_perox_C"/>
    <property type="match status" value="1"/>
</dbReference>
<dbReference type="PROSITE" id="PS51318">
    <property type="entry name" value="TAT"/>
    <property type="match status" value="1"/>
</dbReference>
<dbReference type="PANTHER" id="PTHR30521">
    <property type="entry name" value="DEFERROCHELATASE/PEROXIDASE"/>
    <property type="match status" value="1"/>
</dbReference>
<evidence type="ECO:0000259" key="15">
    <source>
        <dbReference type="Pfam" id="PF20628"/>
    </source>
</evidence>
<dbReference type="PROSITE" id="PS51404">
    <property type="entry name" value="DYP_PEROXIDASE"/>
    <property type="match status" value="1"/>
</dbReference>
<evidence type="ECO:0000256" key="5">
    <source>
        <dbReference type="ARBA" id="ARBA00022723"/>
    </source>
</evidence>
<evidence type="ECO:0000256" key="11">
    <source>
        <dbReference type="ARBA" id="ARBA00033775"/>
    </source>
</evidence>
<evidence type="ECO:0000256" key="4">
    <source>
        <dbReference type="ARBA" id="ARBA00022617"/>
    </source>
</evidence>
<dbReference type="NCBIfam" id="TIGR01412">
    <property type="entry name" value="tat_substr_1"/>
    <property type="match status" value="1"/>
</dbReference>
<organism evidence="16 17">
    <name type="scientific">Chromobacterium indicum</name>
    <dbReference type="NCBI Taxonomy" id="3110228"/>
    <lineage>
        <taxon>Bacteria</taxon>
        <taxon>Pseudomonadati</taxon>
        <taxon>Pseudomonadota</taxon>
        <taxon>Betaproteobacteria</taxon>
        <taxon>Neisseriales</taxon>
        <taxon>Chromobacteriaceae</taxon>
        <taxon>Chromobacterium</taxon>
    </lineage>
</organism>
<dbReference type="InterPro" id="IPR048327">
    <property type="entry name" value="Dyp_perox_N"/>
</dbReference>
<comment type="subcellular location">
    <subcellularLocation>
        <location evidence="1">Cell envelope</location>
    </subcellularLocation>
</comment>
<evidence type="ECO:0000256" key="8">
    <source>
        <dbReference type="ARBA" id="ARBA00023004"/>
    </source>
</evidence>
<keyword evidence="8 13" id="KW-0408">Iron</keyword>
<evidence type="ECO:0000259" key="14">
    <source>
        <dbReference type="Pfam" id="PF04261"/>
    </source>
</evidence>